<protein>
    <submittedName>
        <fullName evidence="1">Uncharacterized protein</fullName>
    </submittedName>
</protein>
<dbReference type="EMBL" id="GBRH01203109">
    <property type="protein sequence ID" value="JAD94786.1"/>
    <property type="molecule type" value="Transcribed_RNA"/>
</dbReference>
<sequence length="132" mass="14570">MSGRKISSCLRRTATYASHRPRKSLLVTAGKKEKMGKLVMERRIRSCSFWISSSASAPSLAPRLMYTSSSNRARRNSCLTSTALDPSSPRARRMSATTASRALRLAGAKRLTRAGCSASAARFRRTRRQYGP</sequence>
<name>A0A0A9E3Y3_ARUDO</name>
<organism evidence="1">
    <name type="scientific">Arundo donax</name>
    <name type="common">Giant reed</name>
    <name type="synonym">Donax arundinaceus</name>
    <dbReference type="NCBI Taxonomy" id="35708"/>
    <lineage>
        <taxon>Eukaryota</taxon>
        <taxon>Viridiplantae</taxon>
        <taxon>Streptophyta</taxon>
        <taxon>Embryophyta</taxon>
        <taxon>Tracheophyta</taxon>
        <taxon>Spermatophyta</taxon>
        <taxon>Magnoliopsida</taxon>
        <taxon>Liliopsida</taxon>
        <taxon>Poales</taxon>
        <taxon>Poaceae</taxon>
        <taxon>PACMAD clade</taxon>
        <taxon>Arundinoideae</taxon>
        <taxon>Arundineae</taxon>
        <taxon>Arundo</taxon>
    </lineage>
</organism>
<proteinExistence type="predicted"/>
<reference evidence="1" key="1">
    <citation type="submission" date="2014-09" db="EMBL/GenBank/DDBJ databases">
        <authorList>
            <person name="Magalhaes I.L.F."/>
            <person name="Oliveira U."/>
            <person name="Santos F.R."/>
            <person name="Vidigal T.H.D.A."/>
            <person name="Brescovit A.D."/>
            <person name="Santos A.J."/>
        </authorList>
    </citation>
    <scope>NUCLEOTIDE SEQUENCE</scope>
    <source>
        <tissue evidence="1">Shoot tissue taken approximately 20 cm above the soil surface</tissue>
    </source>
</reference>
<evidence type="ECO:0000313" key="1">
    <source>
        <dbReference type="EMBL" id="JAD94786.1"/>
    </source>
</evidence>
<dbReference type="AlphaFoldDB" id="A0A0A9E3Y3"/>
<reference evidence="1" key="2">
    <citation type="journal article" date="2015" name="Data Brief">
        <title>Shoot transcriptome of the giant reed, Arundo donax.</title>
        <authorList>
            <person name="Barrero R.A."/>
            <person name="Guerrero F.D."/>
            <person name="Moolhuijzen P."/>
            <person name="Goolsby J.A."/>
            <person name="Tidwell J."/>
            <person name="Bellgard S.E."/>
            <person name="Bellgard M.I."/>
        </authorList>
    </citation>
    <scope>NUCLEOTIDE SEQUENCE</scope>
    <source>
        <tissue evidence="1">Shoot tissue taken approximately 20 cm above the soil surface</tissue>
    </source>
</reference>
<accession>A0A0A9E3Y3</accession>